<dbReference type="GO" id="GO:0005524">
    <property type="term" value="F:ATP binding"/>
    <property type="evidence" value="ECO:0007669"/>
    <property type="project" value="UniProtKB-KW"/>
</dbReference>
<dbReference type="Proteomes" id="UP001255856">
    <property type="component" value="Unassembled WGS sequence"/>
</dbReference>
<dbReference type="GO" id="GO:1990918">
    <property type="term" value="P:double-strand break repair involved in meiotic recombination"/>
    <property type="evidence" value="ECO:0007669"/>
    <property type="project" value="TreeGrafter"/>
</dbReference>
<evidence type="ECO:0000256" key="1">
    <source>
        <dbReference type="ARBA" id="ARBA00022741"/>
    </source>
</evidence>
<evidence type="ECO:0000259" key="5">
    <source>
        <dbReference type="PROSITE" id="PS51193"/>
    </source>
</evidence>
<gene>
    <name evidence="6" type="ORF">QBZ16_000024</name>
</gene>
<keyword evidence="7" id="KW-1185">Reference proteome</keyword>
<keyword evidence="2" id="KW-0378">Hydrolase</keyword>
<proteinExistence type="predicted"/>
<dbReference type="SMART" id="SM00488">
    <property type="entry name" value="DEXDc2"/>
    <property type="match status" value="1"/>
</dbReference>
<dbReference type="GO" id="GO:0003678">
    <property type="term" value="F:DNA helicase activity"/>
    <property type="evidence" value="ECO:0007669"/>
    <property type="project" value="InterPro"/>
</dbReference>
<dbReference type="GO" id="GO:0016818">
    <property type="term" value="F:hydrolase activity, acting on acid anhydrides, in phosphorus-containing anhydrides"/>
    <property type="evidence" value="ECO:0007669"/>
    <property type="project" value="InterPro"/>
</dbReference>
<dbReference type="PANTHER" id="PTHR11472:SF47">
    <property type="entry name" value="FANCONI ANEMIA GROUP J PROTEIN"/>
    <property type="match status" value="1"/>
</dbReference>
<dbReference type="EMBL" id="JASFZW010000001">
    <property type="protein sequence ID" value="KAK2080171.1"/>
    <property type="molecule type" value="Genomic_DNA"/>
</dbReference>
<evidence type="ECO:0000256" key="3">
    <source>
        <dbReference type="ARBA" id="ARBA00022840"/>
    </source>
</evidence>
<dbReference type="AlphaFoldDB" id="A0AAD9IM60"/>
<dbReference type="GO" id="GO:0003677">
    <property type="term" value="F:DNA binding"/>
    <property type="evidence" value="ECO:0007669"/>
    <property type="project" value="InterPro"/>
</dbReference>
<comment type="caution">
    <text evidence="6">The sequence shown here is derived from an EMBL/GenBank/DDBJ whole genome shotgun (WGS) entry which is preliminary data.</text>
</comment>
<evidence type="ECO:0000256" key="4">
    <source>
        <dbReference type="SAM" id="MobiDB-lite"/>
    </source>
</evidence>
<reference evidence="6" key="1">
    <citation type="submission" date="2021-01" db="EMBL/GenBank/DDBJ databases">
        <authorList>
            <person name="Eckstrom K.M.E."/>
        </authorList>
    </citation>
    <scope>NUCLEOTIDE SEQUENCE</scope>
    <source>
        <strain evidence="6">UVCC 0001</strain>
    </source>
</reference>
<name>A0AAD9IM60_PROWI</name>
<dbReference type="GO" id="GO:0006289">
    <property type="term" value="P:nucleotide-excision repair"/>
    <property type="evidence" value="ECO:0007669"/>
    <property type="project" value="TreeGrafter"/>
</dbReference>
<organism evidence="6 7">
    <name type="scientific">Prototheca wickerhamii</name>
    <dbReference type="NCBI Taxonomy" id="3111"/>
    <lineage>
        <taxon>Eukaryota</taxon>
        <taxon>Viridiplantae</taxon>
        <taxon>Chlorophyta</taxon>
        <taxon>core chlorophytes</taxon>
        <taxon>Trebouxiophyceae</taxon>
        <taxon>Chlorellales</taxon>
        <taxon>Chlorellaceae</taxon>
        <taxon>Prototheca</taxon>
    </lineage>
</organism>
<evidence type="ECO:0000256" key="2">
    <source>
        <dbReference type="ARBA" id="ARBA00022801"/>
    </source>
</evidence>
<feature type="domain" description="Helicase ATP-binding" evidence="5">
    <location>
        <begin position="1"/>
        <end position="225"/>
    </location>
</feature>
<sequence length="358" mass="39825">MSDAPTGPAPGSQYKLGGCDVVFPHQAYGAARKHYCVNKTALSKPSVEEACEELLKDGMCSYFRGVQAAASSGYSHRVHDIEDLRNFARGQRACPYFLASKWSKEADLVFSPYSYLVDPVIRRALDIAVEGHMLVFDEAHNMEDVAREAASLHLTSQELLEVQTAFARAVALNEKPDVYGPLAQLAQRMLDWVAARETDVAMGVLRFQKQSRFEKEEVVYQGAALEAHLRAMGLERGAMEALWQAYQDARAEDEALQQGRDPSDPGPEGRRRRAAAPGHGGGRRPRGLQGAGPDQPHHPDCETALRGQRRRAARLSTRLCPDVRRGAGGRPPHVWQKVRVGVYMFMFIYVYILLHKDL</sequence>
<dbReference type="Pfam" id="PF06733">
    <property type="entry name" value="DEAD_2"/>
    <property type="match status" value="1"/>
</dbReference>
<keyword evidence="3" id="KW-0067">ATP-binding</keyword>
<dbReference type="InterPro" id="IPR045028">
    <property type="entry name" value="DinG/Rad3-like"/>
</dbReference>
<protein>
    <recommendedName>
        <fullName evidence="5">Helicase ATP-binding domain-containing protein</fullName>
    </recommendedName>
</protein>
<dbReference type="InterPro" id="IPR010614">
    <property type="entry name" value="RAD3-like_helicase_DEAD"/>
</dbReference>
<dbReference type="GO" id="GO:0005634">
    <property type="term" value="C:nucleus"/>
    <property type="evidence" value="ECO:0007669"/>
    <property type="project" value="TreeGrafter"/>
</dbReference>
<dbReference type="InterPro" id="IPR006554">
    <property type="entry name" value="Helicase-like_DEXD_c2"/>
</dbReference>
<dbReference type="InterPro" id="IPR027417">
    <property type="entry name" value="P-loop_NTPase"/>
</dbReference>
<feature type="region of interest" description="Disordered" evidence="4">
    <location>
        <begin position="250"/>
        <end position="302"/>
    </location>
</feature>
<evidence type="ECO:0000313" key="6">
    <source>
        <dbReference type="EMBL" id="KAK2080171.1"/>
    </source>
</evidence>
<accession>A0AAD9IM60</accession>
<evidence type="ECO:0000313" key="7">
    <source>
        <dbReference type="Proteomes" id="UP001255856"/>
    </source>
</evidence>
<dbReference type="InterPro" id="IPR014013">
    <property type="entry name" value="Helic_SF1/SF2_ATP-bd_DinG/Rad3"/>
</dbReference>
<dbReference type="PROSITE" id="PS51193">
    <property type="entry name" value="HELICASE_ATP_BIND_2"/>
    <property type="match status" value="1"/>
</dbReference>
<dbReference type="PANTHER" id="PTHR11472">
    <property type="entry name" value="DNA REPAIR DEAD HELICASE RAD3/XP-D SUBFAMILY MEMBER"/>
    <property type="match status" value="1"/>
</dbReference>
<dbReference type="Gene3D" id="3.40.50.300">
    <property type="entry name" value="P-loop containing nucleotide triphosphate hydrolases"/>
    <property type="match status" value="1"/>
</dbReference>
<keyword evidence="1" id="KW-0547">Nucleotide-binding</keyword>